<feature type="non-terminal residue" evidence="2">
    <location>
        <position position="223"/>
    </location>
</feature>
<dbReference type="AlphaFoldDB" id="K0SVW1"/>
<name>K0SVW1_THAOC</name>
<feature type="region of interest" description="Disordered" evidence="1">
    <location>
        <begin position="199"/>
        <end position="223"/>
    </location>
</feature>
<evidence type="ECO:0000313" key="2">
    <source>
        <dbReference type="EMBL" id="EJK70553.1"/>
    </source>
</evidence>
<accession>K0SVW1</accession>
<organism evidence="2 3">
    <name type="scientific">Thalassiosira oceanica</name>
    <name type="common">Marine diatom</name>
    <dbReference type="NCBI Taxonomy" id="159749"/>
    <lineage>
        <taxon>Eukaryota</taxon>
        <taxon>Sar</taxon>
        <taxon>Stramenopiles</taxon>
        <taxon>Ochrophyta</taxon>
        <taxon>Bacillariophyta</taxon>
        <taxon>Coscinodiscophyceae</taxon>
        <taxon>Thalassiosirophycidae</taxon>
        <taxon>Thalassiosirales</taxon>
        <taxon>Thalassiosiraceae</taxon>
        <taxon>Thalassiosira</taxon>
    </lineage>
</organism>
<gene>
    <name evidence="2" type="ORF">THAOC_08075</name>
</gene>
<protein>
    <submittedName>
        <fullName evidence="2">Uncharacterized protein</fullName>
    </submittedName>
</protein>
<reference evidence="2 3" key="1">
    <citation type="journal article" date="2012" name="Genome Biol.">
        <title>Genome and low-iron response of an oceanic diatom adapted to chronic iron limitation.</title>
        <authorList>
            <person name="Lommer M."/>
            <person name="Specht M."/>
            <person name="Roy A.S."/>
            <person name="Kraemer L."/>
            <person name="Andreson R."/>
            <person name="Gutowska M.A."/>
            <person name="Wolf J."/>
            <person name="Bergner S.V."/>
            <person name="Schilhabel M.B."/>
            <person name="Klostermeier U.C."/>
            <person name="Beiko R.G."/>
            <person name="Rosenstiel P."/>
            <person name="Hippler M."/>
            <person name="Laroche J."/>
        </authorList>
    </citation>
    <scope>NUCLEOTIDE SEQUENCE [LARGE SCALE GENOMIC DNA]</scope>
    <source>
        <strain evidence="2 3">CCMP1005</strain>
    </source>
</reference>
<evidence type="ECO:0000313" key="3">
    <source>
        <dbReference type="Proteomes" id="UP000266841"/>
    </source>
</evidence>
<comment type="caution">
    <text evidence="2">The sequence shown here is derived from an EMBL/GenBank/DDBJ whole genome shotgun (WGS) entry which is preliminary data.</text>
</comment>
<evidence type="ECO:0000256" key="1">
    <source>
        <dbReference type="SAM" id="MobiDB-lite"/>
    </source>
</evidence>
<keyword evidence="3" id="KW-1185">Reference proteome</keyword>
<proteinExistence type="predicted"/>
<dbReference type="EMBL" id="AGNL01008369">
    <property type="protein sequence ID" value="EJK70553.1"/>
    <property type="molecule type" value="Genomic_DNA"/>
</dbReference>
<feature type="region of interest" description="Disordered" evidence="1">
    <location>
        <begin position="34"/>
        <end position="82"/>
    </location>
</feature>
<sequence length="223" mass="23623">MGNCSARGPEGEGSGRFDMLVGAKLIGSGNEILASPLARPQAEERVDPGEGSSRGDLVESGSPSQAVDTSEPKQAEEEDKTSAVRLGVSRFVEVFRLQSGNGVDDTLTDDEAAATTLSPPVRLSRDVLVGATGSSPCRRNSVVAKIRLFEELSASTKSEEDDGGVEEERTWKSVVFVTTLLSSIFLLLGSFGGHRFPFRRSPCRSPSGARQGADRRGPPLATK</sequence>
<dbReference type="Proteomes" id="UP000266841">
    <property type="component" value="Unassembled WGS sequence"/>
</dbReference>